<keyword evidence="1" id="KW-1133">Transmembrane helix</keyword>
<dbReference type="EMBL" id="SRRZ01000062">
    <property type="protein sequence ID" value="NQE35700.1"/>
    <property type="molecule type" value="Genomic_DNA"/>
</dbReference>
<evidence type="ECO:0000313" key="3">
    <source>
        <dbReference type="Proteomes" id="UP000702425"/>
    </source>
</evidence>
<evidence type="ECO:0000313" key="2">
    <source>
        <dbReference type="EMBL" id="NQE35700.1"/>
    </source>
</evidence>
<keyword evidence="3" id="KW-1185">Reference proteome</keyword>
<proteinExistence type="predicted"/>
<evidence type="ECO:0000256" key="1">
    <source>
        <dbReference type="SAM" id="Phobius"/>
    </source>
</evidence>
<feature type="transmembrane region" description="Helical" evidence="1">
    <location>
        <begin position="93"/>
        <end position="116"/>
    </location>
</feature>
<comment type="caution">
    <text evidence="2">The sequence shown here is derived from an EMBL/GenBank/DDBJ whole genome shotgun (WGS) entry which is preliminary data.</text>
</comment>
<keyword evidence="1" id="KW-0472">Membrane</keyword>
<dbReference type="RefSeq" id="WP_172189312.1">
    <property type="nucleotide sequence ID" value="NZ_CAWPPK010000277.1"/>
</dbReference>
<sequence>MVFVFPPHIQAGIISGTYEVVKNSAGVLLGIARDRATGHFVGAAIGMVAEPLLAIPDFVLGVGQMVQTDMGFKETYKRLDVIQYGLNSLSANVGILSASTAVIGVGVVAIAALSAVNLHQTLKMREDIKELKLTVTHGFISIEALLKDHKAEVIAEIKLLAESTIFEHHRLILSQAYQKFAQAQKLIQNALLMEDKHTRNSTLTSAQHILANALADYNNPELFKATCAVGYLRRVECAWAIEQTISLTYQLLNEPASVSNSLSHLQERIRQDILTVIERCTKDEIDFIFPEITRIYNQDLAVLNSWQNQVDWMLSLSADECKQLASLNMETTPVSNTNQEVAIVAEPEEIALYENLQQKSHFKSLRDQLRFLIKPSLRQQHESYISQKATTSGYKALAPSNWQEVNDLTVANLYWYFQGME</sequence>
<keyword evidence="1" id="KW-0812">Transmembrane</keyword>
<accession>A0ABX2D1G9</accession>
<organism evidence="2 3">
    <name type="scientific">Microcoleus asticus IPMA8</name>
    <dbReference type="NCBI Taxonomy" id="2563858"/>
    <lineage>
        <taxon>Bacteria</taxon>
        <taxon>Bacillati</taxon>
        <taxon>Cyanobacteriota</taxon>
        <taxon>Cyanophyceae</taxon>
        <taxon>Oscillatoriophycideae</taxon>
        <taxon>Oscillatoriales</taxon>
        <taxon>Microcoleaceae</taxon>
        <taxon>Microcoleus</taxon>
        <taxon>Microcoleus asticus</taxon>
    </lineage>
</organism>
<gene>
    <name evidence="2" type="ORF">E5S67_03435</name>
</gene>
<name>A0ABX2D1G9_9CYAN</name>
<dbReference type="Proteomes" id="UP000702425">
    <property type="component" value="Unassembled WGS sequence"/>
</dbReference>
<protein>
    <submittedName>
        <fullName evidence="2">Uncharacterized protein</fullName>
    </submittedName>
</protein>
<reference evidence="2 3" key="1">
    <citation type="journal article" date="2020" name="Sci. Rep.">
        <title>A novel cyanobacterial geosmin producer, revising GeoA distribution and dispersion patterns in Bacteria.</title>
        <authorList>
            <person name="Churro C."/>
            <person name="Semedo-Aguiar A.P."/>
            <person name="Silva A.D."/>
            <person name="Pereira-Leal J.B."/>
            <person name="Leite R.B."/>
        </authorList>
    </citation>
    <scope>NUCLEOTIDE SEQUENCE [LARGE SCALE GENOMIC DNA]</scope>
    <source>
        <strain evidence="2 3">IPMA8</strain>
    </source>
</reference>